<dbReference type="RefSeq" id="WP_409034260.1">
    <property type="nucleotide sequence ID" value="NZ_JAVDXO010000003.1"/>
</dbReference>
<comment type="caution">
    <text evidence="1">The sequence shown here is derived from an EMBL/GenBank/DDBJ whole genome shotgun (WGS) entry which is preliminary data.</text>
</comment>
<reference evidence="1 2" key="1">
    <citation type="submission" date="2023-07" db="EMBL/GenBank/DDBJ databases">
        <title>Sorghum-associated microbial communities from plants grown in Nebraska, USA.</title>
        <authorList>
            <person name="Schachtman D."/>
        </authorList>
    </citation>
    <scope>NUCLEOTIDE SEQUENCE [LARGE SCALE GENOMIC DNA]</scope>
    <source>
        <strain evidence="1 2">BE308</strain>
    </source>
</reference>
<name>A0ABU1ZLB5_9BURK</name>
<evidence type="ECO:0000313" key="2">
    <source>
        <dbReference type="Proteomes" id="UP001268089"/>
    </source>
</evidence>
<evidence type="ECO:0000313" key="1">
    <source>
        <dbReference type="EMBL" id="MDR7306328.1"/>
    </source>
</evidence>
<sequence length="106" mass="11987">MLDLNDKTILVSLRKIDNEGEETFDTFFGTVVSFNENTVRVLRPSGDEMSLPYDEEVFELAETGFYELKDGSTFENPSFTARWTVFASKEASINFRKKNEAAVGQG</sequence>
<gene>
    <name evidence="1" type="ORF">J2X15_001611</name>
</gene>
<accession>A0ABU1ZLB5</accession>
<dbReference type="EMBL" id="JAVDXO010000003">
    <property type="protein sequence ID" value="MDR7306328.1"/>
    <property type="molecule type" value="Genomic_DNA"/>
</dbReference>
<organism evidence="1 2">
    <name type="scientific">Rhodoferax saidenbachensis</name>
    <dbReference type="NCBI Taxonomy" id="1484693"/>
    <lineage>
        <taxon>Bacteria</taxon>
        <taxon>Pseudomonadati</taxon>
        <taxon>Pseudomonadota</taxon>
        <taxon>Betaproteobacteria</taxon>
        <taxon>Burkholderiales</taxon>
        <taxon>Comamonadaceae</taxon>
        <taxon>Rhodoferax</taxon>
    </lineage>
</organism>
<protein>
    <submittedName>
        <fullName evidence="1">Uncharacterized protein</fullName>
    </submittedName>
</protein>
<dbReference type="Proteomes" id="UP001268089">
    <property type="component" value="Unassembled WGS sequence"/>
</dbReference>
<proteinExistence type="predicted"/>
<keyword evidence="2" id="KW-1185">Reference proteome</keyword>